<proteinExistence type="predicted"/>
<feature type="compositionally biased region" description="Gly residues" evidence="5">
    <location>
        <begin position="318"/>
        <end position="329"/>
    </location>
</feature>
<feature type="region of interest" description="Disordered" evidence="5">
    <location>
        <begin position="318"/>
        <end position="349"/>
    </location>
</feature>
<dbReference type="InterPro" id="IPR002893">
    <property type="entry name" value="Znf_MYND"/>
</dbReference>
<keyword evidence="2 4" id="KW-0863">Zinc-finger</keyword>
<evidence type="ECO:0000256" key="1">
    <source>
        <dbReference type="ARBA" id="ARBA00022723"/>
    </source>
</evidence>
<dbReference type="PROSITE" id="PS50865">
    <property type="entry name" value="ZF_MYND_2"/>
    <property type="match status" value="1"/>
</dbReference>
<dbReference type="GO" id="GO:0008270">
    <property type="term" value="F:zinc ion binding"/>
    <property type="evidence" value="ECO:0007669"/>
    <property type="project" value="UniProtKB-KW"/>
</dbReference>
<evidence type="ECO:0000313" key="8">
    <source>
        <dbReference type="Proteomes" id="UP000236333"/>
    </source>
</evidence>
<organism evidence="7 8">
    <name type="scientific">Tetrabaena socialis</name>
    <dbReference type="NCBI Taxonomy" id="47790"/>
    <lineage>
        <taxon>Eukaryota</taxon>
        <taxon>Viridiplantae</taxon>
        <taxon>Chlorophyta</taxon>
        <taxon>core chlorophytes</taxon>
        <taxon>Chlorophyceae</taxon>
        <taxon>CS clade</taxon>
        <taxon>Chlamydomonadales</taxon>
        <taxon>Tetrabaenaceae</taxon>
        <taxon>Tetrabaena</taxon>
    </lineage>
</organism>
<keyword evidence="3" id="KW-0862">Zinc</keyword>
<keyword evidence="1" id="KW-0479">Metal-binding</keyword>
<protein>
    <recommendedName>
        <fullName evidence="6">MYND-type domain-containing protein</fullName>
    </recommendedName>
</protein>
<evidence type="ECO:0000313" key="7">
    <source>
        <dbReference type="EMBL" id="PNH04181.1"/>
    </source>
</evidence>
<dbReference type="SUPFAM" id="SSF144232">
    <property type="entry name" value="HIT/MYND zinc finger-like"/>
    <property type="match status" value="1"/>
</dbReference>
<evidence type="ECO:0000256" key="2">
    <source>
        <dbReference type="ARBA" id="ARBA00022771"/>
    </source>
</evidence>
<feature type="region of interest" description="Disordered" evidence="5">
    <location>
        <begin position="946"/>
        <end position="978"/>
    </location>
</feature>
<name>A0A2J7ZV79_9CHLO</name>
<feature type="compositionally biased region" description="Gly residues" evidence="5">
    <location>
        <begin position="336"/>
        <end position="349"/>
    </location>
</feature>
<keyword evidence="8" id="KW-1185">Reference proteome</keyword>
<feature type="domain" description="MYND-type" evidence="6">
    <location>
        <begin position="1003"/>
        <end position="1061"/>
    </location>
</feature>
<comment type="caution">
    <text evidence="7">The sequence shown here is derived from an EMBL/GenBank/DDBJ whole genome shotgun (WGS) entry which is preliminary data.</text>
</comment>
<evidence type="ECO:0000259" key="6">
    <source>
        <dbReference type="PROSITE" id="PS50865"/>
    </source>
</evidence>
<dbReference type="PROSITE" id="PS01360">
    <property type="entry name" value="ZF_MYND_1"/>
    <property type="match status" value="1"/>
</dbReference>
<dbReference type="Gene3D" id="6.10.140.2220">
    <property type="match status" value="1"/>
</dbReference>
<dbReference type="EMBL" id="PGGS01000415">
    <property type="protein sequence ID" value="PNH04181.1"/>
    <property type="molecule type" value="Genomic_DNA"/>
</dbReference>
<gene>
    <name evidence="7" type="ORF">TSOC_009687</name>
</gene>
<feature type="region of interest" description="Disordered" evidence="5">
    <location>
        <begin position="645"/>
        <end position="670"/>
    </location>
</feature>
<dbReference type="Proteomes" id="UP000236333">
    <property type="component" value="Unassembled WGS sequence"/>
</dbReference>
<dbReference type="OrthoDB" id="538354at2759"/>
<dbReference type="Pfam" id="PF01753">
    <property type="entry name" value="zf-MYND"/>
    <property type="match status" value="1"/>
</dbReference>
<sequence length="1067" mass="109127">MNAWDVQLAEQAIEKFIRFWPPADPQQPLGAPFSALSNAIGELGCPYRSNSAFDDAARPALLAALPVLARALPKAIALLSTVCSAAREPAWAAVVPRPVVLRQLLTDGPTVGAMADAARLALHISAPALLRAGDLPAHLPSAIWVSSMQRVIVAEACAAATWKLLSDVAVFAWEAVQAACSLPPHTCSLRDAVGAVDESELPVTPEQQAVAARLVRSLQASQLLATLCDVVLRAPKPAYTEGYSVVGEGVATGPEDDDLRFNMLQAATRSTLRCIYGVCQLAQDAGEAAAPGPSLLAAPEVRRMLLALLQVLIEHGEGGTQGGGGGSNGNGSRSVEGGGASGSGGSGGSGAPVAAGECAGLRYALQHLPPKGSYALHGELLRTTSVAWRRRPDLRPKAVQCHARLAARMLRAACRLHRGQGWGGVRLAECFGIDFDSGGEVGTLPVLGMIPLLTHTELVVTAAAEAPPAERLAALPDALEAAAWCLAAVAEQGSYLGPGGARPGSFCCCQEAVKSLLHRTASLLVEDPITGWAVLQPELRAQVIQRLSSAGLLRSLDALLRLLVTHAPPPEDDGQPWCALAATSQAILLRPLLLPLLRTALAPPAAGAGGGGGSSDPAWEAPRELGVLVTAAKLTTRELWRFGLGGSRGGSSRGGSRNGGGGSGSGSGGGRVADADRLVPALCYDQLLSVALEGDTGLPSLLHGHQALPRGCPARQAVVEALRLCAGASFRLGTLHLQVAARMGRYPGPTRGLASAAKARRQHIHASLQGLCTFLHALPACVDNLPPACVLALQPGLLLAELGALLHRLAPADEPDPRTEGALRRTVASGVRVALACMAAHPQLTGAARALLAPPEGEASGGGAEGGGGGGGPRLDAEALVVRLQSWAELEALALGWLRRAALLSAECLRAVAALLPRLGADDPKTPPVTEEHVTAIVQMMFRTSVGQPGPEAGASGRAGGAAVSSQQQQPGGGGAEGAGAAAAAAAARDAGSGADAGVSAPGQKCGRGALRLCANPCCTDYSGPSEAGLRLRPCAACHAVRYCSEACQRQHWRAAHKRECGQLSGV</sequence>
<evidence type="ECO:0000256" key="4">
    <source>
        <dbReference type="PROSITE-ProRule" id="PRU00134"/>
    </source>
</evidence>
<evidence type="ECO:0000256" key="5">
    <source>
        <dbReference type="SAM" id="MobiDB-lite"/>
    </source>
</evidence>
<reference evidence="7 8" key="1">
    <citation type="journal article" date="2017" name="Mol. Biol. Evol.">
        <title>The 4-celled Tetrabaena socialis nuclear genome reveals the essential components for genetic control of cell number at the origin of multicellularity in the volvocine lineage.</title>
        <authorList>
            <person name="Featherston J."/>
            <person name="Arakaki Y."/>
            <person name="Hanschen E.R."/>
            <person name="Ferris P.J."/>
            <person name="Michod R.E."/>
            <person name="Olson B.J.S.C."/>
            <person name="Nozaki H."/>
            <person name="Durand P.M."/>
        </authorList>
    </citation>
    <scope>NUCLEOTIDE SEQUENCE [LARGE SCALE GENOMIC DNA]</scope>
    <source>
        <strain evidence="7 8">NIES-571</strain>
    </source>
</reference>
<feature type="compositionally biased region" description="Low complexity" evidence="5">
    <location>
        <begin position="949"/>
        <end position="970"/>
    </location>
</feature>
<dbReference type="AlphaFoldDB" id="A0A2J7ZV79"/>
<evidence type="ECO:0000256" key="3">
    <source>
        <dbReference type="ARBA" id="ARBA00022833"/>
    </source>
</evidence>
<accession>A0A2J7ZV79</accession>